<dbReference type="Proteomes" id="UP001589654">
    <property type="component" value="Unassembled WGS sequence"/>
</dbReference>
<feature type="signal peptide" evidence="4">
    <location>
        <begin position="1"/>
        <end position="24"/>
    </location>
</feature>
<keyword evidence="4" id="KW-0732">Signal</keyword>
<dbReference type="PANTHER" id="PTHR34135:SF2">
    <property type="entry name" value="LYSOZYME"/>
    <property type="match status" value="1"/>
</dbReference>
<keyword evidence="6" id="KW-1185">Reference proteome</keyword>
<keyword evidence="3" id="KW-0326">Glycosidase</keyword>
<proteinExistence type="inferred from homology"/>
<reference evidence="5 6" key="1">
    <citation type="submission" date="2024-09" db="EMBL/GenBank/DDBJ databases">
        <authorList>
            <person name="Sun Q."/>
            <person name="Mori K."/>
        </authorList>
    </citation>
    <scope>NUCLEOTIDE SEQUENCE [LARGE SCALE GENOMIC DNA]</scope>
    <source>
        <strain evidence="5 6">CECT 7682</strain>
    </source>
</reference>
<dbReference type="PANTHER" id="PTHR34135">
    <property type="entry name" value="LYSOZYME"/>
    <property type="match status" value="1"/>
</dbReference>
<name>A0ABV5J1V2_9BACT</name>
<evidence type="ECO:0000256" key="4">
    <source>
        <dbReference type="SAM" id="SignalP"/>
    </source>
</evidence>
<dbReference type="GO" id="GO:0016787">
    <property type="term" value="F:hydrolase activity"/>
    <property type="evidence" value="ECO:0007669"/>
    <property type="project" value="UniProtKB-KW"/>
</dbReference>
<dbReference type="PROSITE" id="PS51257">
    <property type="entry name" value="PROKAR_LIPOPROTEIN"/>
    <property type="match status" value="1"/>
</dbReference>
<dbReference type="InterPro" id="IPR017853">
    <property type="entry name" value="GH"/>
</dbReference>
<evidence type="ECO:0000313" key="6">
    <source>
        <dbReference type="Proteomes" id="UP001589654"/>
    </source>
</evidence>
<dbReference type="Pfam" id="PF01183">
    <property type="entry name" value="Glyco_hydro_25"/>
    <property type="match status" value="1"/>
</dbReference>
<comment type="similarity">
    <text evidence="1">Belongs to the glycosyl hydrolase 25 family.</text>
</comment>
<evidence type="ECO:0000256" key="1">
    <source>
        <dbReference type="ARBA" id="ARBA00010646"/>
    </source>
</evidence>
<comment type="caution">
    <text evidence="5">The sequence shown here is derived from an EMBL/GenBank/DDBJ whole genome shotgun (WGS) entry which is preliminary data.</text>
</comment>
<dbReference type="EMBL" id="JBHMEW010000005">
    <property type="protein sequence ID" value="MFB9210273.1"/>
    <property type="molecule type" value="Genomic_DNA"/>
</dbReference>
<organism evidence="5 6">
    <name type="scientific">Echinicola jeungdonensis</name>
    <dbReference type="NCBI Taxonomy" id="709343"/>
    <lineage>
        <taxon>Bacteria</taxon>
        <taxon>Pseudomonadati</taxon>
        <taxon>Bacteroidota</taxon>
        <taxon>Cytophagia</taxon>
        <taxon>Cytophagales</taxon>
        <taxon>Cyclobacteriaceae</taxon>
        <taxon>Echinicola</taxon>
    </lineage>
</organism>
<dbReference type="InterPro" id="IPR002053">
    <property type="entry name" value="Glyco_hydro_25"/>
</dbReference>
<gene>
    <name evidence="5" type="ORF">ACFFUR_00500</name>
</gene>
<dbReference type="Gene3D" id="3.20.20.80">
    <property type="entry name" value="Glycosidases"/>
    <property type="match status" value="1"/>
</dbReference>
<dbReference type="SUPFAM" id="SSF51445">
    <property type="entry name" value="(Trans)glycosidases"/>
    <property type="match status" value="1"/>
</dbReference>
<dbReference type="InterPro" id="IPR018077">
    <property type="entry name" value="Glyco_hydro_fam25_subgr"/>
</dbReference>
<feature type="chain" id="PRO_5046201100" evidence="4">
    <location>
        <begin position="25"/>
        <end position="242"/>
    </location>
</feature>
<dbReference type="CDD" id="cd06524">
    <property type="entry name" value="GH25_YegX-like"/>
    <property type="match status" value="1"/>
</dbReference>
<dbReference type="PROSITE" id="PS51904">
    <property type="entry name" value="GLYCOSYL_HYDROL_F25_2"/>
    <property type="match status" value="1"/>
</dbReference>
<dbReference type="SMART" id="SM00641">
    <property type="entry name" value="Glyco_25"/>
    <property type="match status" value="1"/>
</dbReference>
<sequence>MRKHNLYWLTLLLCSILFSCGNTKNDNAQNSKSEIENTLLSHPILGIDVSHFQGTIDWQKIKAANIDFAYDKASQGQGYQDPEYSHNRQGAKNVGLIHGAYHFYVAGENPEKQASNYLEAAEYTPGDMPPVLDLEPGGMKNTVDKKSFQQNVLKWLTLVEEKLKVKPIIYTDPQFGNEYLDLPEFSKYPLWIAEYGVKNPKTPIAWKKNGWLIWQRTDKGKIQGAIGNVDHDLYNPEKNFFK</sequence>
<protein>
    <submittedName>
        <fullName evidence="5">Glycoside hydrolase family 25 protein</fullName>
    </submittedName>
</protein>
<evidence type="ECO:0000256" key="3">
    <source>
        <dbReference type="ARBA" id="ARBA00023295"/>
    </source>
</evidence>
<keyword evidence="2 5" id="KW-0378">Hydrolase</keyword>
<evidence type="ECO:0000256" key="2">
    <source>
        <dbReference type="ARBA" id="ARBA00022801"/>
    </source>
</evidence>
<dbReference type="RefSeq" id="WP_290249702.1">
    <property type="nucleotide sequence ID" value="NZ_JAUFQT010000002.1"/>
</dbReference>
<accession>A0ABV5J1V2</accession>
<evidence type="ECO:0000313" key="5">
    <source>
        <dbReference type="EMBL" id="MFB9210273.1"/>
    </source>
</evidence>